<dbReference type="SUPFAM" id="SSF55785">
    <property type="entry name" value="PYP-like sensor domain (PAS domain)"/>
    <property type="match status" value="2"/>
</dbReference>
<dbReference type="InterPro" id="IPR000014">
    <property type="entry name" value="PAS"/>
</dbReference>
<name>A0ABN3G0N9_9PSEU</name>
<dbReference type="SMART" id="SM00052">
    <property type="entry name" value="EAL"/>
    <property type="match status" value="1"/>
</dbReference>
<dbReference type="InterPro" id="IPR035919">
    <property type="entry name" value="EAL_sf"/>
</dbReference>
<dbReference type="InterPro" id="IPR035965">
    <property type="entry name" value="PAS-like_dom_sf"/>
</dbReference>
<sequence>MDHHLRSFEQREPWAVQAGAEKILAAEDMRDYAIYPLDAEGRVASWNTGAARLEGYSSGEVIGRHNSLFYPRDQVASRYPEWVLERAAEDGFFIDRGWRVRKDGSWYWAHVVMTVQRTPGGLLDGFVKVVRNETAADARRERTARRFTDLFELAPSAIGLLDDSGRILEANGALCDLLGYRLPELREVAGSDVLHETDTGGDLISGTPVSTVQQPIPHRVLRHSDGSPVSCQIYSAASVRDDGSRSWLVIFHDVSEQLRHAETLRHQATHDELTGLLNRRGFEERMSRLASVQPGEIGVVFCDLNNFKRVNDALGHEAGDRLLAAVAKRLQVELPLNCEPARFYGDEFAIICTDLHGEADLAALTREIAGLFQMEVPLEARHVRLSASAGSALVTCADTSTIDLLRSAEVAMNEDRVRGHGQLNTAIGNARPDEAKRDQLALEEHLREAIGQDRIDLHYQPVIDNDGSVIIAEVLLRWQHPELGPLSPEVVLEVARGGGMLAELDGCVLRNALREAVGWQSPSGKPVRVSINLAGLLPEQPDFVRVVRDAIKEAGIDPGRVVLELVESVLARLDAESRERMMMLVDDGVQFAVDDFGTGYSSLARIKEMPTQIIKLDRRFVSGVGVDPDDLGIARAITELGRTLGRFCIAEGVENTTQHHLLRAVAVDAYQGYLFSPPIPPGQFRAYLAEPPFQR</sequence>
<evidence type="ECO:0000313" key="6">
    <source>
        <dbReference type="Proteomes" id="UP001501218"/>
    </source>
</evidence>
<dbReference type="CDD" id="cd01948">
    <property type="entry name" value="EAL"/>
    <property type="match status" value="1"/>
</dbReference>
<dbReference type="SUPFAM" id="SSF141868">
    <property type="entry name" value="EAL domain-like"/>
    <property type="match status" value="1"/>
</dbReference>
<comment type="caution">
    <text evidence="5">The sequence shown here is derived from an EMBL/GenBank/DDBJ whole genome shotgun (WGS) entry which is preliminary data.</text>
</comment>
<dbReference type="NCBIfam" id="TIGR00254">
    <property type="entry name" value="GGDEF"/>
    <property type="match status" value="1"/>
</dbReference>
<dbReference type="CDD" id="cd00130">
    <property type="entry name" value="PAS"/>
    <property type="match status" value="2"/>
</dbReference>
<dbReference type="RefSeq" id="WP_344128694.1">
    <property type="nucleotide sequence ID" value="NZ_BAAARA010000004.1"/>
</dbReference>
<feature type="domain" description="PAC" evidence="2">
    <location>
        <begin position="214"/>
        <end position="266"/>
    </location>
</feature>
<dbReference type="InterPro" id="IPR000700">
    <property type="entry name" value="PAS-assoc_C"/>
</dbReference>
<dbReference type="SMART" id="SM00091">
    <property type="entry name" value="PAS"/>
    <property type="match status" value="2"/>
</dbReference>
<feature type="domain" description="EAL" evidence="3">
    <location>
        <begin position="439"/>
        <end position="692"/>
    </location>
</feature>
<feature type="domain" description="GGDEF" evidence="4">
    <location>
        <begin position="295"/>
        <end position="430"/>
    </location>
</feature>
<dbReference type="NCBIfam" id="TIGR00229">
    <property type="entry name" value="sensory_box"/>
    <property type="match status" value="2"/>
</dbReference>
<dbReference type="Pfam" id="PF00563">
    <property type="entry name" value="EAL"/>
    <property type="match status" value="1"/>
</dbReference>
<accession>A0ABN3G0N9</accession>
<evidence type="ECO:0000259" key="1">
    <source>
        <dbReference type="PROSITE" id="PS50112"/>
    </source>
</evidence>
<dbReference type="InterPro" id="IPR052155">
    <property type="entry name" value="Biofilm_reg_signaling"/>
</dbReference>
<dbReference type="Pfam" id="PF00990">
    <property type="entry name" value="GGDEF"/>
    <property type="match status" value="1"/>
</dbReference>
<dbReference type="InterPro" id="IPR001633">
    <property type="entry name" value="EAL_dom"/>
</dbReference>
<evidence type="ECO:0000313" key="5">
    <source>
        <dbReference type="EMBL" id="GAA2341772.1"/>
    </source>
</evidence>
<dbReference type="PROSITE" id="PS50113">
    <property type="entry name" value="PAC"/>
    <property type="match status" value="1"/>
</dbReference>
<feature type="domain" description="PAS" evidence="1">
    <location>
        <begin position="34"/>
        <end position="91"/>
    </location>
</feature>
<dbReference type="InterPro" id="IPR043128">
    <property type="entry name" value="Rev_trsase/Diguanyl_cyclase"/>
</dbReference>
<dbReference type="Gene3D" id="3.30.70.270">
    <property type="match status" value="1"/>
</dbReference>
<dbReference type="InterPro" id="IPR029787">
    <property type="entry name" value="Nucleotide_cyclase"/>
</dbReference>
<dbReference type="InterPro" id="IPR013767">
    <property type="entry name" value="PAS_fold"/>
</dbReference>
<dbReference type="CDD" id="cd01949">
    <property type="entry name" value="GGDEF"/>
    <property type="match status" value="1"/>
</dbReference>
<dbReference type="PROSITE" id="PS50887">
    <property type="entry name" value="GGDEF"/>
    <property type="match status" value="1"/>
</dbReference>
<protein>
    <submittedName>
        <fullName evidence="5">Uncharacterized protein</fullName>
    </submittedName>
</protein>
<organism evidence="5 6">
    <name type="scientific">Saccharopolyspora halophila</name>
    <dbReference type="NCBI Taxonomy" id="405551"/>
    <lineage>
        <taxon>Bacteria</taxon>
        <taxon>Bacillati</taxon>
        <taxon>Actinomycetota</taxon>
        <taxon>Actinomycetes</taxon>
        <taxon>Pseudonocardiales</taxon>
        <taxon>Pseudonocardiaceae</taxon>
        <taxon>Saccharopolyspora</taxon>
    </lineage>
</organism>
<dbReference type="InterPro" id="IPR000160">
    <property type="entry name" value="GGDEF_dom"/>
</dbReference>
<dbReference type="EMBL" id="BAAARA010000004">
    <property type="protein sequence ID" value="GAA2341772.1"/>
    <property type="molecule type" value="Genomic_DNA"/>
</dbReference>
<dbReference type="PROSITE" id="PS50112">
    <property type="entry name" value="PAS"/>
    <property type="match status" value="2"/>
</dbReference>
<keyword evidence="6" id="KW-1185">Reference proteome</keyword>
<dbReference type="PANTHER" id="PTHR44757:SF2">
    <property type="entry name" value="BIOFILM ARCHITECTURE MAINTENANCE PROTEIN MBAA"/>
    <property type="match status" value="1"/>
</dbReference>
<reference evidence="5 6" key="1">
    <citation type="journal article" date="2019" name="Int. J. Syst. Evol. Microbiol.">
        <title>The Global Catalogue of Microorganisms (GCM) 10K type strain sequencing project: providing services to taxonomists for standard genome sequencing and annotation.</title>
        <authorList>
            <consortium name="The Broad Institute Genomics Platform"/>
            <consortium name="The Broad Institute Genome Sequencing Center for Infectious Disease"/>
            <person name="Wu L."/>
            <person name="Ma J."/>
        </authorList>
    </citation>
    <scope>NUCLEOTIDE SEQUENCE [LARGE SCALE GENOMIC DNA]</scope>
    <source>
        <strain evidence="5 6">JCM 16221</strain>
    </source>
</reference>
<gene>
    <name evidence="5" type="ORF">GCM10009854_17870</name>
</gene>
<dbReference type="SUPFAM" id="SSF55073">
    <property type="entry name" value="Nucleotide cyclase"/>
    <property type="match status" value="1"/>
</dbReference>
<dbReference type="Proteomes" id="UP001501218">
    <property type="component" value="Unassembled WGS sequence"/>
</dbReference>
<evidence type="ECO:0000259" key="3">
    <source>
        <dbReference type="PROSITE" id="PS50883"/>
    </source>
</evidence>
<dbReference type="SMART" id="SM00267">
    <property type="entry name" value="GGDEF"/>
    <property type="match status" value="1"/>
</dbReference>
<dbReference type="Gene3D" id="3.30.450.20">
    <property type="entry name" value="PAS domain"/>
    <property type="match status" value="2"/>
</dbReference>
<feature type="domain" description="PAS" evidence="1">
    <location>
        <begin position="143"/>
        <end position="185"/>
    </location>
</feature>
<dbReference type="PROSITE" id="PS50883">
    <property type="entry name" value="EAL"/>
    <property type="match status" value="1"/>
</dbReference>
<evidence type="ECO:0000259" key="2">
    <source>
        <dbReference type="PROSITE" id="PS50113"/>
    </source>
</evidence>
<evidence type="ECO:0000259" key="4">
    <source>
        <dbReference type="PROSITE" id="PS50887"/>
    </source>
</evidence>
<dbReference type="Gene3D" id="3.20.20.450">
    <property type="entry name" value="EAL domain"/>
    <property type="match status" value="1"/>
</dbReference>
<proteinExistence type="predicted"/>
<dbReference type="PANTHER" id="PTHR44757">
    <property type="entry name" value="DIGUANYLATE CYCLASE DGCP"/>
    <property type="match status" value="1"/>
</dbReference>
<dbReference type="Pfam" id="PF00989">
    <property type="entry name" value="PAS"/>
    <property type="match status" value="2"/>
</dbReference>